<keyword evidence="3" id="KW-1185">Reference proteome</keyword>
<reference evidence="3 4" key="1">
    <citation type="submission" date="2017-12" db="EMBL/GenBank/DDBJ databases">
        <title>Detection of the carbapenemase gene blaVIM-5 in members of the Pseudomonas putida group isolated from polluted Nigerian wetlands.</title>
        <authorList>
            <person name="Adelowo O."/>
            <person name="Vollmers J."/>
            <person name="Maeusezahl I."/>
            <person name="Kaster A.-K."/>
            <person name="Mueller J.A."/>
        </authorList>
    </citation>
    <scope>NUCLEOTIDE SEQUENCE [LARGE SCALE GENOMIC DNA]</scope>
    <source>
        <strain evidence="2 3">MR119</strain>
        <strain evidence="1 4">MR144</strain>
    </source>
</reference>
<dbReference type="Proteomes" id="UP000234878">
    <property type="component" value="Unassembled WGS sequence"/>
</dbReference>
<gene>
    <name evidence="1" type="ORF">CXG49_25420</name>
    <name evidence="2" type="ORF">CXG53_25195</name>
</gene>
<evidence type="ECO:0000313" key="1">
    <source>
        <dbReference type="EMBL" id="PLV12575.1"/>
    </source>
</evidence>
<dbReference type="Proteomes" id="UP000234839">
    <property type="component" value="Unassembled WGS sequence"/>
</dbReference>
<sequence>MTKYDIEVRYDVFGPDGLKIGEVVKGVLYQGAPDYRERVGEVGLDEELAFYYEGARFELRPQVKVG</sequence>
<evidence type="ECO:0000313" key="4">
    <source>
        <dbReference type="Proteomes" id="UP000234878"/>
    </source>
</evidence>
<evidence type="ECO:0000313" key="3">
    <source>
        <dbReference type="Proteomes" id="UP000234839"/>
    </source>
</evidence>
<protein>
    <submittedName>
        <fullName evidence="1">Uncharacterized protein</fullName>
    </submittedName>
</protein>
<proteinExistence type="predicted"/>
<accession>A0AAX0VQX6</accession>
<name>A0AAX0VQX6_9PSED</name>
<dbReference type="AlphaFoldDB" id="A0AAX0VQX6"/>
<comment type="caution">
    <text evidence="1">The sequence shown here is derived from an EMBL/GenBank/DDBJ whole genome shotgun (WGS) entry which is preliminary data.</text>
</comment>
<dbReference type="EMBL" id="PJCP01000032">
    <property type="protein sequence ID" value="PLV20887.1"/>
    <property type="molecule type" value="Genomic_DNA"/>
</dbReference>
<organism evidence="1 4">
    <name type="scientific">Pseudomonas guariconensis</name>
    <dbReference type="NCBI Taxonomy" id="1288410"/>
    <lineage>
        <taxon>Bacteria</taxon>
        <taxon>Pseudomonadati</taxon>
        <taxon>Pseudomonadota</taxon>
        <taxon>Gammaproteobacteria</taxon>
        <taxon>Pseudomonadales</taxon>
        <taxon>Pseudomonadaceae</taxon>
        <taxon>Pseudomonas</taxon>
    </lineage>
</organism>
<dbReference type="RefSeq" id="WP_102082764.1">
    <property type="nucleotide sequence ID" value="NZ_CP194068.1"/>
</dbReference>
<dbReference type="EMBL" id="PJCQ01000036">
    <property type="protein sequence ID" value="PLV12575.1"/>
    <property type="molecule type" value="Genomic_DNA"/>
</dbReference>
<evidence type="ECO:0000313" key="2">
    <source>
        <dbReference type="EMBL" id="PLV20887.1"/>
    </source>
</evidence>